<dbReference type="GO" id="GO:0016020">
    <property type="term" value="C:membrane"/>
    <property type="evidence" value="ECO:0007669"/>
    <property type="project" value="UniProtKB-SubCell"/>
</dbReference>
<protein>
    <submittedName>
        <fullName evidence="1">Transmembrane emp24 domain-containing protein 3</fullName>
    </submittedName>
</protein>
<dbReference type="PANTHER" id="PTHR22811">
    <property type="entry name" value="TRANSMEMBRANE EMP24 DOMAIN-CONTAINING PROTEIN"/>
    <property type="match status" value="1"/>
</dbReference>
<evidence type="ECO:0000313" key="1">
    <source>
        <dbReference type="EMBL" id="KAG5441666.1"/>
    </source>
</evidence>
<dbReference type="SMART" id="SM01190">
    <property type="entry name" value="EMP24_GP25L"/>
    <property type="match status" value="1"/>
</dbReference>
<dbReference type="Proteomes" id="UP000286415">
    <property type="component" value="Unassembled WGS sequence"/>
</dbReference>
<sequence>MIRHISAHVVILCQLLLTEAYPRRATFELPDGEEVCFYADVRPQKYVFMYQVIYGGQLDVDFVLKEEPNHVISSVERTSHDEVSFTAERNTTYSFCFNNQFSVAAHKLIYFELHPESFESLAEEAGEAPHSTVLGSVETSAELVHLYLSRAESMQIEFKNRELGDRLVAEDLNTAVLWWSCAVTAAIVLTTLAQVTVLKNFFNDKKPAFSHHMPRL</sequence>
<dbReference type="InterPro" id="IPR036598">
    <property type="entry name" value="GOLD_dom_sf"/>
</dbReference>
<reference evidence="1 2" key="1">
    <citation type="journal article" date="2018" name="Biotechnol. Adv.">
        <title>Improved genomic resources and new bioinformatic workflow for the carcinogenic parasite Clonorchis sinensis: Biotechnological implications.</title>
        <authorList>
            <person name="Wang D."/>
            <person name="Korhonen P.K."/>
            <person name="Gasser R.B."/>
            <person name="Young N.D."/>
        </authorList>
    </citation>
    <scope>NUCLEOTIDE SEQUENCE [LARGE SCALE GENOMIC DNA]</scope>
    <source>
        <strain evidence="1">Cs-k2</strain>
    </source>
</reference>
<keyword evidence="2" id="KW-1185">Reference proteome</keyword>
<gene>
    <name evidence="1" type="ORF">CSKR_200014</name>
</gene>
<keyword evidence="1" id="KW-0472">Membrane</keyword>
<dbReference type="Gene3D" id="2.60.120.680">
    <property type="entry name" value="GOLD domain"/>
    <property type="match status" value="1"/>
</dbReference>
<dbReference type="Pfam" id="PF01105">
    <property type="entry name" value="EMP24_GP25L"/>
    <property type="match status" value="1"/>
</dbReference>
<name>A0A8T1LYK6_CLOSI</name>
<proteinExistence type="predicted"/>
<reference evidence="1 2" key="2">
    <citation type="journal article" date="2021" name="Genomics">
        <title>High-quality reference genome for Clonorchis sinensis.</title>
        <authorList>
            <person name="Young N.D."/>
            <person name="Stroehlein A.J."/>
            <person name="Kinkar L."/>
            <person name="Wang T."/>
            <person name="Sohn W.M."/>
            <person name="Chang B.C.H."/>
            <person name="Kaur P."/>
            <person name="Weisz D."/>
            <person name="Dudchenko O."/>
            <person name="Aiden E.L."/>
            <person name="Korhonen P.K."/>
            <person name="Gasser R.B."/>
        </authorList>
    </citation>
    <scope>NUCLEOTIDE SEQUENCE [LARGE SCALE GENOMIC DNA]</scope>
    <source>
        <strain evidence="1">Cs-k2</strain>
    </source>
</reference>
<evidence type="ECO:0000313" key="2">
    <source>
        <dbReference type="Proteomes" id="UP000286415"/>
    </source>
</evidence>
<dbReference type="EMBL" id="NIRI02000076">
    <property type="protein sequence ID" value="KAG5441666.1"/>
    <property type="molecule type" value="Genomic_DNA"/>
</dbReference>
<dbReference type="PROSITE" id="PS50866">
    <property type="entry name" value="GOLD"/>
    <property type="match status" value="1"/>
</dbReference>
<dbReference type="InterPro" id="IPR009038">
    <property type="entry name" value="GOLD_dom"/>
</dbReference>
<comment type="caution">
    <text evidence="1">The sequence shown here is derived from an EMBL/GenBank/DDBJ whole genome shotgun (WGS) entry which is preliminary data.</text>
</comment>
<accession>A0A8T1LYK6</accession>
<dbReference type="SUPFAM" id="SSF101576">
    <property type="entry name" value="Supernatant protein factor (SPF), C-terminal domain"/>
    <property type="match status" value="1"/>
</dbReference>
<dbReference type="OrthoDB" id="62956at2759"/>
<keyword evidence="1" id="KW-0812">Transmembrane</keyword>
<organism evidence="1 2">
    <name type="scientific">Clonorchis sinensis</name>
    <name type="common">Chinese liver fluke</name>
    <dbReference type="NCBI Taxonomy" id="79923"/>
    <lineage>
        <taxon>Eukaryota</taxon>
        <taxon>Metazoa</taxon>
        <taxon>Spiralia</taxon>
        <taxon>Lophotrochozoa</taxon>
        <taxon>Platyhelminthes</taxon>
        <taxon>Trematoda</taxon>
        <taxon>Digenea</taxon>
        <taxon>Opisthorchiida</taxon>
        <taxon>Opisthorchiata</taxon>
        <taxon>Opisthorchiidae</taxon>
        <taxon>Clonorchis</taxon>
    </lineage>
</organism>
<dbReference type="GO" id="GO:0012505">
    <property type="term" value="C:endomembrane system"/>
    <property type="evidence" value="ECO:0007669"/>
    <property type="project" value="UniProtKB-SubCell"/>
</dbReference>
<dbReference type="InterPro" id="IPR015720">
    <property type="entry name" value="Emp24-like"/>
</dbReference>